<keyword evidence="1" id="KW-0472">Membrane</keyword>
<dbReference type="InterPro" id="IPR051311">
    <property type="entry name" value="DedA_domain"/>
</dbReference>
<accession>A0A3B1E6R1</accession>
<keyword evidence="1" id="KW-1133">Transmembrane helix</keyword>
<keyword evidence="1" id="KW-0812">Transmembrane</keyword>
<organism evidence="3">
    <name type="scientific">hydrothermal vent metagenome</name>
    <dbReference type="NCBI Taxonomy" id="652676"/>
    <lineage>
        <taxon>unclassified sequences</taxon>
        <taxon>metagenomes</taxon>
        <taxon>ecological metagenomes</taxon>
    </lineage>
</organism>
<dbReference type="PANTHER" id="PTHR42709">
    <property type="entry name" value="ALKALINE PHOSPHATASE LIKE PROTEIN"/>
    <property type="match status" value="1"/>
</dbReference>
<feature type="transmembrane region" description="Helical" evidence="1">
    <location>
        <begin position="116"/>
        <end position="137"/>
    </location>
</feature>
<reference evidence="3" key="1">
    <citation type="submission" date="2018-10" db="EMBL/GenBank/DDBJ databases">
        <authorList>
            <person name="Aoki K."/>
        </authorList>
    </citation>
    <scope>NUCLEOTIDE SEQUENCE</scope>
</reference>
<dbReference type="EMBL" id="UOYO01000036">
    <property type="protein sequence ID" value="VAY87901.1"/>
    <property type="molecule type" value="Genomic_DNA"/>
</dbReference>
<dbReference type="Pfam" id="PF09335">
    <property type="entry name" value="VTT_dom"/>
    <property type="match status" value="1"/>
</dbReference>
<gene>
    <name evidence="3" type="ORF">MNB_ARC-1_580</name>
</gene>
<evidence type="ECO:0000313" key="3">
    <source>
        <dbReference type="EMBL" id="VAY87901.1"/>
    </source>
</evidence>
<name>A0A3B1E6R1_9ZZZZ</name>
<dbReference type="AlphaFoldDB" id="A0A3B1E6R1"/>
<proteinExistence type="predicted"/>
<dbReference type="InterPro" id="IPR032816">
    <property type="entry name" value="VTT_dom"/>
</dbReference>
<feature type="transmembrane region" description="Helical" evidence="1">
    <location>
        <begin position="33"/>
        <end position="56"/>
    </location>
</feature>
<sequence>MAYLYLSLSAFISATLLPFGSEALLFYDLTINLNIYILLIVATVGNSLGSVLNYWLGLKGKVYLVDKNIIDKQKLILAKQYFEKYGGYSLLLSWLPIIGDPITFVAGIMKYSFKKFLILVAIAKASRYLFIILSYILY</sequence>
<dbReference type="PANTHER" id="PTHR42709:SF4">
    <property type="entry name" value="INNER MEMBRANE PROTEIN YQAA"/>
    <property type="match status" value="1"/>
</dbReference>
<evidence type="ECO:0000256" key="1">
    <source>
        <dbReference type="SAM" id="Phobius"/>
    </source>
</evidence>
<feature type="domain" description="VTT" evidence="2">
    <location>
        <begin position="34"/>
        <end position="133"/>
    </location>
</feature>
<evidence type="ECO:0000259" key="2">
    <source>
        <dbReference type="Pfam" id="PF09335"/>
    </source>
</evidence>
<protein>
    <submittedName>
        <fullName evidence="3">Probable membrane protein YPO3302</fullName>
    </submittedName>
</protein>